<keyword evidence="2 5" id="KW-0812">Transmembrane</keyword>
<keyword evidence="3 5" id="KW-1133">Transmembrane helix</keyword>
<dbReference type="STRING" id="6183.A0A5K4EUC4"/>
<dbReference type="InterPro" id="IPR013717">
    <property type="entry name" value="PIG-P"/>
</dbReference>
<name>A0A5K4EUC4_SCHMA</name>
<organism evidence="7">
    <name type="scientific">Schistosoma mansoni</name>
    <name type="common">Blood fluke</name>
    <dbReference type="NCBI Taxonomy" id="6183"/>
    <lineage>
        <taxon>Eukaryota</taxon>
        <taxon>Metazoa</taxon>
        <taxon>Spiralia</taxon>
        <taxon>Lophotrochozoa</taxon>
        <taxon>Platyhelminthes</taxon>
        <taxon>Trematoda</taxon>
        <taxon>Digenea</taxon>
        <taxon>Strigeidida</taxon>
        <taxon>Schistosomatoidea</taxon>
        <taxon>Schistosomatidae</taxon>
        <taxon>Schistosoma</taxon>
    </lineage>
</organism>
<dbReference type="GO" id="GO:0005783">
    <property type="term" value="C:endoplasmic reticulum"/>
    <property type="evidence" value="ECO:0007669"/>
    <property type="project" value="TreeGrafter"/>
</dbReference>
<reference evidence="7" key="1">
    <citation type="submission" date="2019-11" db="UniProtKB">
        <authorList>
            <consortium name="WormBaseParasite"/>
        </authorList>
    </citation>
    <scope>IDENTIFICATION</scope>
    <source>
        <strain evidence="7">Puerto Rican</strain>
    </source>
</reference>
<dbReference type="GO" id="GO:0016020">
    <property type="term" value="C:membrane"/>
    <property type="evidence" value="ECO:0007669"/>
    <property type="project" value="UniProtKB-SubCell"/>
</dbReference>
<dbReference type="PANTHER" id="PTHR46346:SF1">
    <property type="entry name" value="PHOSPHATIDYLINOSITOL N-ACETYLGLUCOSAMINYLTRANSFERASE SUBUNIT P"/>
    <property type="match status" value="1"/>
</dbReference>
<feature type="transmembrane region" description="Helical" evidence="5">
    <location>
        <begin position="34"/>
        <end position="54"/>
    </location>
</feature>
<keyword evidence="4 5" id="KW-0472">Membrane</keyword>
<evidence type="ECO:0000256" key="3">
    <source>
        <dbReference type="ARBA" id="ARBA00022989"/>
    </source>
</evidence>
<evidence type="ECO:0000256" key="4">
    <source>
        <dbReference type="ARBA" id="ARBA00023136"/>
    </source>
</evidence>
<evidence type="ECO:0000313" key="7">
    <source>
        <dbReference type="WBParaSite" id="Smp_163640.3"/>
    </source>
</evidence>
<dbReference type="GO" id="GO:0006506">
    <property type="term" value="P:GPI anchor biosynthetic process"/>
    <property type="evidence" value="ECO:0007669"/>
    <property type="project" value="TreeGrafter"/>
</dbReference>
<proteinExistence type="predicted"/>
<comment type="subcellular location">
    <subcellularLocation>
        <location evidence="1">Membrane</location>
        <topology evidence="1">Multi-pass membrane protein</topology>
    </subcellularLocation>
</comment>
<accession>A0A5K4EUC4</accession>
<sequence>MCSIDESCKRIRKTKPSIAIPYIHPNREHLDERAIYGFIIYLVCFPAFGLYVIWAYIPHEWLNLIGITYLPSKYLLVLRNENFVLHFIFWKLTQRNQDMLLRHPLLAS</sequence>
<dbReference type="WBParaSite" id="Smp_163640.3">
    <property type="protein sequence ID" value="Smp_163640.3"/>
    <property type="gene ID" value="Smp_163640"/>
</dbReference>
<dbReference type="Pfam" id="PF08510">
    <property type="entry name" value="PIG-P"/>
    <property type="match status" value="1"/>
</dbReference>
<evidence type="ECO:0000256" key="5">
    <source>
        <dbReference type="SAM" id="Phobius"/>
    </source>
</evidence>
<evidence type="ECO:0000256" key="2">
    <source>
        <dbReference type="ARBA" id="ARBA00022692"/>
    </source>
</evidence>
<dbReference type="InterPro" id="IPR052263">
    <property type="entry name" value="GPI_Anchor_Biosynth"/>
</dbReference>
<evidence type="ECO:0000259" key="6">
    <source>
        <dbReference type="Pfam" id="PF08510"/>
    </source>
</evidence>
<protein>
    <submittedName>
        <fullName evidence="7">Putative phosphatidylinositol N-acetylglucosaminyltransferase subunit P</fullName>
    </submittedName>
</protein>
<dbReference type="ExpressionAtlas" id="A0A5K4EUC4">
    <property type="expression patterns" value="baseline"/>
</dbReference>
<dbReference type="InParanoid" id="A0A5K4EUC4"/>
<dbReference type="PANTHER" id="PTHR46346">
    <property type="entry name" value="PHOSPHATIDYLINOSITOL N-ACETYLGLUCOSAMINYLTRANSFERASE SUBUNIT P"/>
    <property type="match status" value="1"/>
</dbReference>
<feature type="domain" description="PIG-P" evidence="6">
    <location>
        <begin position="33"/>
        <end position="81"/>
    </location>
</feature>
<dbReference type="AlphaFoldDB" id="A0A5K4EUC4"/>
<evidence type="ECO:0000256" key="1">
    <source>
        <dbReference type="ARBA" id="ARBA00004141"/>
    </source>
</evidence>